<dbReference type="InterPro" id="IPR000845">
    <property type="entry name" value="Nucleoside_phosphorylase_d"/>
</dbReference>
<feature type="non-terminal residue" evidence="2">
    <location>
        <position position="331"/>
    </location>
</feature>
<evidence type="ECO:0000313" key="3">
    <source>
        <dbReference type="Proteomes" id="UP000246702"/>
    </source>
</evidence>
<organism evidence="2 3">
    <name type="scientific">Aspergillus sclerotioniger CBS 115572</name>
    <dbReference type="NCBI Taxonomy" id="1450535"/>
    <lineage>
        <taxon>Eukaryota</taxon>
        <taxon>Fungi</taxon>
        <taxon>Dikarya</taxon>
        <taxon>Ascomycota</taxon>
        <taxon>Pezizomycotina</taxon>
        <taxon>Eurotiomycetes</taxon>
        <taxon>Eurotiomycetidae</taxon>
        <taxon>Eurotiales</taxon>
        <taxon>Aspergillaceae</taxon>
        <taxon>Aspergillus</taxon>
        <taxon>Aspergillus subgen. Circumdati</taxon>
    </lineage>
</organism>
<feature type="domain" description="Nucleoside phosphorylase" evidence="1">
    <location>
        <begin position="62"/>
        <end position="322"/>
    </location>
</feature>
<dbReference type="AlphaFoldDB" id="A0A317WW41"/>
<evidence type="ECO:0000259" key="1">
    <source>
        <dbReference type="Pfam" id="PF01048"/>
    </source>
</evidence>
<accession>A0A317WW41</accession>
<dbReference type="GO" id="GO:0003824">
    <property type="term" value="F:catalytic activity"/>
    <property type="evidence" value="ECO:0007669"/>
    <property type="project" value="InterPro"/>
</dbReference>
<dbReference type="InterPro" id="IPR035994">
    <property type="entry name" value="Nucleoside_phosphorylase_sf"/>
</dbReference>
<evidence type="ECO:0000313" key="2">
    <source>
        <dbReference type="EMBL" id="PWY90579.1"/>
    </source>
</evidence>
<dbReference type="GeneID" id="37110160"/>
<protein>
    <submittedName>
        <fullName evidence="2">Pfs domain protein</fullName>
    </submittedName>
</protein>
<keyword evidence="3" id="KW-1185">Reference proteome</keyword>
<dbReference type="EMBL" id="MSFK01000010">
    <property type="protein sequence ID" value="PWY90579.1"/>
    <property type="molecule type" value="Genomic_DNA"/>
</dbReference>
<proteinExistence type="predicted"/>
<dbReference type="OrthoDB" id="1577640at2759"/>
<dbReference type="InterPro" id="IPR053137">
    <property type="entry name" value="NLR-like"/>
</dbReference>
<dbReference type="Gene3D" id="3.40.50.1580">
    <property type="entry name" value="Nucleoside phosphorylase domain"/>
    <property type="match status" value="1"/>
</dbReference>
<dbReference type="PANTHER" id="PTHR46082:SF11">
    <property type="entry name" value="AAA+ ATPASE DOMAIN-CONTAINING PROTEIN-RELATED"/>
    <property type="match status" value="1"/>
</dbReference>
<name>A0A317WW41_9EURO</name>
<dbReference type="PANTHER" id="PTHR46082">
    <property type="entry name" value="ATP/GTP-BINDING PROTEIN-RELATED"/>
    <property type="match status" value="1"/>
</dbReference>
<dbReference type="Proteomes" id="UP000246702">
    <property type="component" value="Unassembled WGS sequence"/>
</dbReference>
<sequence>MEHNHLHLCENLPKRRKLDHGESTNELSHGDYTVGWVCALALEAAAAMAMLDVIHPALSTHPRDSNSYTLGSIGNHNVVIACLPASHYGTTSSATVASNMFISFGSIRHLLMVGIGGGVPSASADIRLGDVVVSIPTPRFEGVVQYDYKKTIGEGRFERTGTLNKPSTSLLTAVSDLRAEDLRSGSQIPVLMSEMLARNPHMTTSYTSPDPQRDLLFVSDYEHDERQPTCELCDRDRLVTRSMRGDDRPVVHYGLIASGNQVIKHAKTRDRLGAELNILVFEMEAAGLMDNFPCLVIRGISDYSDSHKKKEWQGYAAATAAAYAKQLLATI</sequence>
<reference evidence="2 3" key="1">
    <citation type="submission" date="2016-12" db="EMBL/GenBank/DDBJ databases">
        <title>The genomes of Aspergillus section Nigri reveals drivers in fungal speciation.</title>
        <authorList>
            <consortium name="DOE Joint Genome Institute"/>
            <person name="Vesth T.C."/>
            <person name="Nybo J."/>
            <person name="Theobald S."/>
            <person name="Brandl J."/>
            <person name="Frisvad J.C."/>
            <person name="Nielsen K.F."/>
            <person name="Lyhne E.K."/>
            <person name="Kogle M.E."/>
            <person name="Kuo A."/>
            <person name="Riley R."/>
            <person name="Clum A."/>
            <person name="Nolan M."/>
            <person name="Lipzen A."/>
            <person name="Salamov A."/>
            <person name="Henrissat B."/>
            <person name="Wiebenga A."/>
            <person name="De Vries R.P."/>
            <person name="Grigoriev I.V."/>
            <person name="Mortensen U.H."/>
            <person name="Andersen M.R."/>
            <person name="Baker S.E."/>
        </authorList>
    </citation>
    <scope>NUCLEOTIDE SEQUENCE [LARGE SCALE GENOMIC DNA]</scope>
    <source>
        <strain evidence="2 3">CBS 115572</strain>
    </source>
</reference>
<dbReference type="RefSeq" id="XP_025468957.1">
    <property type="nucleotide sequence ID" value="XM_025608017.1"/>
</dbReference>
<dbReference type="STRING" id="1450535.A0A317WW41"/>
<comment type="caution">
    <text evidence="2">The sequence shown here is derived from an EMBL/GenBank/DDBJ whole genome shotgun (WGS) entry which is preliminary data.</text>
</comment>
<dbReference type="Pfam" id="PF01048">
    <property type="entry name" value="PNP_UDP_1"/>
    <property type="match status" value="1"/>
</dbReference>
<dbReference type="SUPFAM" id="SSF53167">
    <property type="entry name" value="Purine and uridine phosphorylases"/>
    <property type="match status" value="1"/>
</dbReference>
<dbReference type="GO" id="GO:0009116">
    <property type="term" value="P:nucleoside metabolic process"/>
    <property type="evidence" value="ECO:0007669"/>
    <property type="project" value="InterPro"/>
</dbReference>
<gene>
    <name evidence="2" type="ORF">BO94DRAFT_463335</name>
</gene>